<proteinExistence type="predicted"/>
<dbReference type="EMBL" id="JABWDY010017456">
    <property type="protein sequence ID" value="KAF5195345.1"/>
    <property type="molecule type" value="Genomic_DNA"/>
</dbReference>
<keyword evidence="2" id="KW-1185">Reference proteome</keyword>
<organism evidence="1 2">
    <name type="scientific">Thalictrum thalictroides</name>
    <name type="common">Rue-anemone</name>
    <name type="synonym">Anemone thalictroides</name>
    <dbReference type="NCBI Taxonomy" id="46969"/>
    <lineage>
        <taxon>Eukaryota</taxon>
        <taxon>Viridiplantae</taxon>
        <taxon>Streptophyta</taxon>
        <taxon>Embryophyta</taxon>
        <taxon>Tracheophyta</taxon>
        <taxon>Spermatophyta</taxon>
        <taxon>Magnoliopsida</taxon>
        <taxon>Ranunculales</taxon>
        <taxon>Ranunculaceae</taxon>
        <taxon>Thalictroideae</taxon>
        <taxon>Thalictrum</taxon>
    </lineage>
</organism>
<sequence length="67" mass="7574">MFYKFEMINGTEPSPQVNMTQWAAMHPQKTDALFYAHTGSRTFTPLSQVEELLISSVNFQSSTVITS</sequence>
<feature type="non-terminal residue" evidence="1">
    <location>
        <position position="1"/>
    </location>
</feature>
<accession>A0A7J6WFZ8</accession>
<reference evidence="1 2" key="1">
    <citation type="submission" date="2020-06" db="EMBL/GenBank/DDBJ databases">
        <title>Transcriptomic and genomic resources for Thalictrum thalictroides and T. hernandezii: Facilitating candidate gene discovery in an emerging model plant lineage.</title>
        <authorList>
            <person name="Arias T."/>
            <person name="Riano-Pachon D.M."/>
            <person name="Di Stilio V.S."/>
        </authorList>
    </citation>
    <scope>NUCLEOTIDE SEQUENCE [LARGE SCALE GENOMIC DNA]</scope>
    <source>
        <strain evidence="2">cv. WT478/WT964</strain>
        <tissue evidence="1">Leaves</tissue>
    </source>
</reference>
<comment type="caution">
    <text evidence="1">The sequence shown here is derived from an EMBL/GenBank/DDBJ whole genome shotgun (WGS) entry which is preliminary data.</text>
</comment>
<evidence type="ECO:0000313" key="2">
    <source>
        <dbReference type="Proteomes" id="UP000554482"/>
    </source>
</evidence>
<gene>
    <name evidence="1" type="ORF">FRX31_015068</name>
</gene>
<evidence type="ECO:0000313" key="1">
    <source>
        <dbReference type="EMBL" id="KAF5195345.1"/>
    </source>
</evidence>
<protein>
    <submittedName>
        <fullName evidence="1">Uncharacterized protein</fullName>
    </submittedName>
</protein>
<name>A0A7J6WFZ8_THATH</name>
<dbReference type="AlphaFoldDB" id="A0A7J6WFZ8"/>
<dbReference type="Proteomes" id="UP000554482">
    <property type="component" value="Unassembled WGS sequence"/>
</dbReference>